<evidence type="ECO:0000256" key="6">
    <source>
        <dbReference type="ARBA" id="ARBA00022695"/>
    </source>
</evidence>
<dbReference type="FunFam" id="2.170.120.12:FF:000001">
    <property type="entry name" value="DNA-directed RNA polymerase subunit alpha"/>
    <property type="match status" value="1"/>
</dbReference>
<dbReference type="SMART" id="SM00662">
    <property type="entry name" value="RPOLD"/>
    <property type="match status" value="1"/>
</dbReference>
<dbReference type="GO" id="GO:0003677">
    <property type="term" value="F:DNA binding"/>
    <property type="evidence" value="ECO:0007669"/>
    <property type="project" value="InterPro"/>
</dbReference>
<evidence type="ECO:0000313" key="14">
    <source>
        <dbReference type="Proteomes" id="UP000176451"/>
    </source>
</evidence>
<dbReference type="GO" id="GO:0006351">
    <property type="term" value="P:DNA-templated transcription"/>
    <property type="evidence" value="ECO:0007669"/>
    <property type="project" value="InterPro"/>
</dbReference>
<dbReference type="InterPro" id="IPR036643">
    <property type="entry name" value="RNApol_insert_sf"/>
</dbReference>
<dbReference type="InterPro" id="IPR011262">
    <property type="entry name" value="DNA-dir_RNA_pol_insert"/>
</dbReference>
<gene>
    <name evidence="13" type="ORF">A3F08_03590</name>
</gene>
<reference evidence="13 14" key="1">
    <citation type="journal article" date="2016" name="Nat. Commun.">
        <title>Thousands of microbial genomes shed light on interconnected biogeochemical processes in an aquifer system.</title>
        <authorList>
            <person name="Anantharaman K."/>
            <person name="Brown C.T."/>
            <person name="Hug L.A."/>
            <person name="Sharon I."/>
            <person name="Castelle C.J."/>
            <person name="Probst A.J."/>
            <person name="Thomas B.C."/>
            <person name="Singh A."/>
            <person name="Wilkins M.J."/>
            <person name="Karaoz U."/>
            <person name="Brodie E.L."/>
            <person name="Williams K.H."/>
            <person name="Hubbard S.S."/>
            <person name="Banfield J.F."/>
        </authorList>
    </citation>
    <scope>NUCLEOTIDE SEQUENCE [LARGE SCALE GENOMIC DNA]</scope>
</reference>
<dbReference type="NCBIfam" id="NF003519">
    <property type="entry name" value="PRK05182.2-5"/>
    <property type="match status" value="1"/>
</dbReference>
<dbReference type="AlphaFoldDB" id="A0A1F5EKT4"/>
<evidence type="ECO:0000256" key="9">
    <source>
        <dbReference type="ARBA" id="ARBA00033070"/>
    </source>
</evidence>
<evidence type="ECO:0000313" key="13">
    <source>
        <dbReference type="EMBL" id="OGD67991.1"/>
    </source>
</evidence>
<sequence>MSMMTDMESLKVNYQKGKDLSEGVFILEPLSPGYGQTIGHALRRVLLSSLTGAAIYSVKIEGVSHEFSTLNGIKEDIVDIILNLKSLRLRLEGDEPTVIKLDKKGPGVIKAKDFQNNPLVKIADLNHHIASLDKNGKLVLEATVKKGFGYEPVERRKDEKLPLGTIAIDSIFSPVKKINYEVENTRVGQMTNYDKLTLEITTDGSISVEEAFNSALKILIDHFTFIQSKIEKVKPKSEKKEVVESEVKKEKTKTATKKTAVKKEKPAKKRK</sequence>
<protein>
    <recommendedName>
        <fullName evidence="3">DNA-directed RNA polymerase subunit alpha</fullName>
        <ecNumber evidence="2">2.7.7.6</ecNumber>
    </recommendedName>
    <alternativeName>
        <fullName evidence="9">RNA polymerase subunit alpha</fullName>
    </alternativeName>
    <alternativeName>
        <fullName evidence="8">Transcriptase subunit alpha</fullName>
    </alternativeName>
</protein>
<dbReference type="SUPFAM" id="SSF56553">
    <property type="entry name" value="Insert subdomain of RNA polymerase alpha subunit"/>
    <property type="match status" value="1"/>
</dbReference>
<comment type="catalytic activity">
    <reaction evidence="10">
        <text>RNA(n) + a ribonucleoside 5'-triphosphate = RNA(n+1) + diphosphate</text>
        <dbReference type="Rhea" id="RHEA:21248"/>
        <dbReference type="Rhea" id="RHEA-COMP:14527"/>
        <dbReference type="Rhea" id="RHEA-COMP:17342"/>
        <dbReference type="ChEBI" id="CHEBI:33019"/>
        <dbReference type="ChEBI" id="CHEBI:61557"/>
        <dbReference type="ChEBI" id="CHEBI:140395"/>
        <dbReference type="EC" id="2.7.7.6"/>
    </reaction>
</comment>
<name>A0A1F5EKT4_9BACT</name>
<feature type="region of interest" description="Disordered" evidence="11">
    <location>
        <begin position="236"/>
        <end position="271"/>
    </location>
</feature>
<feature type="compositionally biased region" description="Basic residues" evidence="11">
    <location>
        <begin position="254"/>
        <end position="271"/>
    </location>
</feature>
<evidence type="ECO:0000256" key="11">
    <source>
        <dbReference type="SAM" id="MobiDB-lite"/>
    </source>
</evidence>
<evidence type="ECO:0000259" key="12">
    <source>
        <dbReference type="SMART" id="SM00662"/>
    </source>
</evidence>
<organism evidence="13 14">
    <name type="scientific">Candidatus Berkelbacteria bacterium RIFCSPHIGHO2_12_FULL_36_9</name>
    <dbReference type="NCBI Taxonomy" id="1797469"/>
    <lineage>
        <taxon>Bacteria</taxon>
        <taxon>Candidatus Berkelbacteria</taxon>
    </lineage>
</organism>
<accession>A0A1F5EKT4</accession>
<feature type="domain" description="DNA-directed RNA polymerase RpoA/D/Rpb3-type" evidence="12">
    <location>
        <begin position="22"/>
        <end position="229"/>
    </location>
</feature>
<dbReference type="GO" id="GO:0000428">
    <property type="term" value="C:DNA-directed RNA polymerase complex"/>
    <property type="evidence" value="ECO:0007669"/>
    <property type="project" value="UniProtKB-KW"/>
</dbReference>
<dbReference type="EC" id="2.7.7.6" evidence="2"/>
<dbReference type="InterPro" id="IPR011263">
    <property type="entry name" value="DNA-dir_RNA_pol_RpoA/D/Rpb3"/>
</dbReference>
<dbReference type="GO" id="GO:0046983">
    <property type="term" value="F:protein dimerization activity"/>
    <property type="evidence" value="ECO:0007669"/>
    <property type="project" value="InterPro"/>
</dbReference>
<dbReference type="Pfam" id="PF01000">
    <property type="entry name" value="RNA_pol_A_bac"/>
    <property type="match status" value="1"/>
</dbReference>
<comment type="similarity">
    <text evidence="1">Belongs to the RNA polymerase alpha chain family.</text>
</comment>
<comment type="caution">
    <text evidence="13">The sequence shown here is derived from an EMBL/GenBank/DDBJ whole genome shotgun (WGS) entry which is preliminary data.</text>
</comment>
<proteinExistence type="inferred from homology"/>
<dbReference type="GO" id="GO:0005737">
    <property type="term" value="C:cytoplasm"/>
    <property type="evidence" value="ECO:0007669"/>
    <property type="project" value="UniProtKB-ARBA"/>
</dbReference>
<evidence type="ECO:0000256" key="10">
    <source>
        <dbReference type="ARBA" id="ARBA00048552"/>
    </source>
</evidence>
<keyword evidence="5" id="KW-0808">Transferase</keyword>
<feature type="compositionally biased region" description="Basic and acidic residues" evidence="11">
    <location>
        <begin position="236"/>
        <end position="253"/>
    </location>
</feature>
<dbReference type="InterPro" id="IPR036603">
    <property type="entry name" value="RBP11-like"/>
</dbReference>
<evidence type="ECO:0000256" key="7">
    <source>
        <dbReference type="ARBA" id="ARBA00023163"/>
    </source>
</evidence>
<dbReference type="EMBL" id="MEZV01000001">
    <property type="protein sequence ID" value="OGD67991.1"/>
    <property type="molecule type" value="Genomic_DNA"/>
</dbReference>
<dbReference type="SUPFAM" id="SSF55257">
    <property type="entry name" value="RBP11-like subunits of RNA polymerase"/>
    <property type="match status" value="1"/>
</dbReference>
<dbReference type="Pfam" id="PF01193">
    <property type="entry name" value="RNA_pol_L"/>
    <property type="match status" value="1"/>
</dbReference>
<dbReference type="NCBIfam" id="TIGR02027">
    <property type="entry name" value="rpoA"/>
    <property type="match status" value="1"/>
</dbReference>
<dbReference type="STRING" id="1797469.A3F08_03590"/>
<evidence type="ECO:0000256" key="2">
    <source>
        <dbReference type="ARBA" id="ARBA00012418"/>
    </source>
</evidence>
<dbReference type="CDD" id="cd06928">
    <property type="entry name" value="RNAP_alpha_NTD"/>
    <property type="match status" value="1"/>
</dbReference>
<evidence type="ECO:0000256" key="3">
    <source>
        <dbReference type="ARBA" id="ARBA00015972"/>
    </source>
</evidence>
<keyword evidence="6" id="KW-0548">Nucleotidyltransferase</keyword>
<evidence type="ECO:0000256" key="8">
    <source>
        <dbReference type="ARBA" id="ARBA00032524"/>
    </source>
</evidence>
<dbReference type="Proteomes" id="UP000176451">
    <property type="component" value="Unassembled WGS sequence"/>
</dbReference>
<evidence type="ECO:0000256" key="4">
    <source>
        <dbReference type="ARBA" id="ARBA00022478"/>
    </source>
</evidence>
<dbReference type="InterPro" id="IPR011773">
    <property type="entry name" value="DNA-dir_RpoA"/>
</dbReference>
<evidence type="ECO:0000256" key="1">
    <source>
        <dbReference type="ARBA" id="ARBA00007123"/>
    </source>
</evidence>
<keyword evidence="7" id="KW-0804">Transcription</keyword>
<dbReference type="Gene3D" id="3.30.1360.10">
    <property type="entry name" value="RNA polymerase, RBP11-like subunit"/>
    <property type="match status" value="1"/>
</dbReference>
<dbReference type="GO" id="GO:0003899">
    <property type="term" value="F:DNA-directed RNA polymerase activity"/>
    <property type="evidence" value="ECO:0007669"/>
    <property type="project" value="UniProtKB-EC"/>
</dbReference>
<keyword evidence="4 13" id="KW-0240">DNA-directed RNA polymerase</keyword>
<evidence type="ECO:0000256" key="5">
    <source>
        <dbReference type="ARBA" id="ARBA00022679"/>
    </source>
</evidence>
<dbReference type="Gene3D" id="2.170.120.12">
    <property type="entry name" value="DNA-directed RNA polymerase, insert domain"/>
    <property type="match status" value="1"/>
</dbReference>